<dbReference type="EMBL" id="BPLR01016426">
    <property type="protein sequence ID" value="GIY83784.1"/>
    <property type="molecule type" value="Genomic_DNA"/>
</dbReference>
<keyword evidence="2" id="KW-1185">Reference proteome</keyword>
<gene>
    <name evidence="1" type="ORF">CEXT_576591</name>
</gene>
<name>A0AAV4WNC3_CAEEX</name>
<evidence type="ECO:0000313" key="1">
    <source>
        <dbReference type="EMBL" id="GIY83784.1"/>
    </source>
</evidence>
<comment type="caution">
    <text evidence="1">The sequence shown here is derived from an EMBL/GenBank/DDBJ whole genome shotgun (WGS) entry which is preliminary data.</text>
</comment>
<proteinExistence type="predicted"/>
<organism evidence="1 2">
    <name type="scientific">Caerostris extrusa</name>
    <name type="common">Bark spider</name>
    <name type="synonym">Caerostris bankana</name>
    <dbReference type="NCBI Taxonomy" id="172846"/>
    <lineage>
        <taxon>Eukaryota</taxon>
        <taxon>Metazoa</taxon>
        <taxon>Ecdysozoa</taxon>
        <taxon>Arthropoda</taxon>
        <taxon>Chelicerata</taxon>
        <taxon>Arachnida</taxon>
        <taxon>Araneae</taxon>
        <taxon>Araneomorphae</taxon>
        <taxon>Entelegynae</taxon>
        <taxon>Araneoidea</taxon>
        <taxon>Araneidae</taxon>
        <taxon>Caerostris</taxon>
    </lineage>
</organism>
<sequence length="76" mass="8532">MGGSSFSDVQNIVDHHHHQSVAKPGSRVRFNEVAEEIKDIELIDVADDDHSEENSSIWMTVMLVVKEIPMKVLISC</sequence>
<reference evidence="1 2" key="1">
    <citation type="submission" date="2021-06" db="EMBL/GenBank/DDBJ databases">
        <title>Caerostris extrusa draft genome.</title>
        <authorList>
            <person name="Kono N."/>
            <person name="Arakawa K."/>
        </authorList>
    </citation>
    <scope>NUCLEOTIDE SEQUENCE [LARGE SCALE GENOMIC DNA]</scope>
</reference>
<accession>A0AAV4WNC3</accession>
<evidence type="ECO:0000313" key="2">
    <source>
        <dbReference type="Proteomes" id="UP001054945"/>
    </source>
</evidence>
<dbReference type="Proteomes" id="UP001054945">
    <property type="component" value="Unassembled WGS sequence"/>
</dbReference>
<protein>
    <submittedName>
        <fullName evidence="1">Uncharacterized protein</fullName>
    </submittedName>
</protein>
<dbReference type="AlphaFoldDB" id="A0AAV4WNC3"/>